<dbReference type="RefSeq" id="WP_183188684.1">
    <property type="nucleotide sequence ID" value="NZ_JACICD010000002.1"/>
</dbReference>
<dbReference type="InterPro" id="IPR003593">
    <property type="entry name" value="AAA+_ATPase"/>
</dbReference>
<keyword evidence="2" id="KW-0813">Transport</keyword>
<dbReference type="GO" id="GO:0015807">
    <property type="term" value="P:L-amino acid transport"/>
    <property type="evidence" value="ECO:0007669"/>
    <property type="project" value="TreeGrafter"/>
</dbReference>
<dbReference type="GO" id="GO:0015658">
    <property type="term" value="F:branched-chain amino acid transmembrane transporter activity"/>
    <property type="evidence" value="ECO:0007669"/>
    <property type="project" value="TreeGrafter"/>
</dbReference>
<keyword evidence="3" id="KW-0547">Nucleotide-binding</keyword>
<evidence type="ECO:0000256" key="1">
    <source>
        <dbReference type="ARBA" id="ARBA00005417"/>
    </source>
</evidence>
<dbReference type="SUPFAM" id="SSF52540">
    <property type="entry name" value="P-loop containing nucleoside triphosphate hydrolases"/>
    <property type="match status" value="1"/>
</dbReference>
<evidence type="ECO:0000313" key="8">
    <source>
        <dbReference type="Proteomes" id="UP000533469"/>
    </source>
</evidence>
<evidence type="ECO:0000313" key="7">
    <source>
        <dbReference type="EMBL" id="MBB3770483.1"/>
    </source>
</evidence>
<dbReference type="Proteomes" id="UP000533469">
    <property type="component" value="Unassembled WGS sequence"/>
</dbReference>
<dbReference type="GO" id="GO:0005524">
    <property type="term" value="F:ATP binding"/>
    <property type="evidence" value="ECO:0007669"/>
    <property type="project" value="UniProtKB-KW"/>
</dbReference>
<dbReference type="EMBL" id="JACICD010000002">
    <property type="protein sequence ID" value="MBB3770483.1"/>
    <property type="molecule type" value="Genomic_DNA"/>
</dbReference>
<dbReference type="CDD" id="cd03224">
    <property type="entry name" value="ABC_TM1139_LivF_branched"/>
    <property type="match status" value="1"/>
</dbReference>
<dbReference type="InterPro" id="IPR017871">
    <property type="entry name" value="ABC_transporter-like_CS"/>
</dbReference>
<evidence type="ECO:0000256" key="2">
    <source>
        <dbReference type="ARBA" id="ARBA00022448"/>
    </source>
</evidence>
<feature type="domain" description="ABC transporter" evidence="6">
    <location>
        <begin position="14"/>
        <end position="242"/>
    </location>
</feature>
<evidence type="ECO:0000259" key="6">
    <source>
        <dbReference type="PROSITE" id="PS50893"/>
    </source>
</evidence>
<dbReference type="InterPro" id="IPR052156">
    <property type="entry name" value="BCAA_Transport_ATP-bd_LivF"/>
</dbReference>
<dbReference type="PANTHER" id="PTHR43820">
    <property type="entry name" value="HIGH-AFFINITY BRANCHED-CHAIN AMINO ACID TRANSPORT ATP-BINDING PROTEIN LIVF"/>
    <property type="match status" value="1"/>
</dbReference>
<comment type="similarity">
    <text evidence="1">Belongs to the ABC transporter superfamily.</text>
</comment>
<dbReference type="PANTHER" id="PTHR43820:SF2">
    <property type="entry name" value="ABC TRANSPORTER ATP-BINDING PROTEIN"/>
    <property type="match status" value="1"/>
</dbReference>
<proteinExistence type="inferred from homology"/>
<comment type="caution">
    <text evidence="7">The sequence shown here is derived from an EMBL/GenBank/DDBJ whole genome shotgun (WGS) entry which is preliminary data.</text>
</comment>
<evidence type="ECO:0000256" key="5">
    <source>
        <dbReference type="ARBA" id="ARBA00022970"/>
    </source>
</evidence>
<keyword evidence="5" id="KW-0029">Amino-acid transport</keyword>
<gene>
    <name evidence="7" type="ORF">FHS55_001078</name>
</gene>
<dbReference type="Pfam" id="PF00005">
    <property type="entry name" value="ABC_tran"/>
    <property type="match status" value="1"/>
</dbReference>
<dbReference type="PROSITE" id="PS00211">
    <property type="entry name" value="ABC_TRANSPORTER_1"/>
    <property type="match status" value="1"/>
</dbReference>
<evidence type="ECO:0000256" key="4">
    <source>
        <dbReference type="ARBA" id="ARBA00022840"/>
    </source>
</evidence>
<dbReference type="InterPro" id="IPR003439">
    <property type="entry name" value="ABC_transporter-like_ATP-bd"/>
</dbReference>
<dbReference type="AlphaFoldDB" id="A0A839Z634"/>
<keyword evidence="8" id="KW-1185">Reference proteome</keyword>
<protein>
    <submittedName>
        <fullName evidence="7">Branched-chain amino acid transport system ATP-binding protein</fullName>
    </submittedName>
</protein>
<organism evidence="7 8">
    <name type="scientific">Ancylobacter tetraedralis</name>
    <dbReference type="NCBI Taxonomy" id="217068"/>
    <lineage>
        <taxon>Bacteria</taxon>
        <taxon>Pseudomonadati</taxon>
        <taxon>Pseudomonadota</taxon>
        <taxon>Alphaproteobacteria</taxon>
        <taxon>Hyphomicrobiales</taxon>
        <taxon>Xanthobacteraceae</taxon>
        <taxon>Ancylobacter</taxon>
    </lineage>
</organism>
<dbReference type="GO" id="GO:0016887">
    <property type="term" value="F:ATP hydrolysis activity"/>
    <property type="evidence" value="ECO:0007669"/>
    <property type="project" value="InterPro"/>
</dbReference>
<keyword evidence="4 7" id="KW-0067">ATP-binding</keyword>
<dbReference type="Gene3D" id="3.40.50.300">
    <property type="entry name" value="P-loop containing nucleotide triphosphate hydrolases"/>
    <property type="match status" value="1"/>
</dbReference>
<reference evidence="7 8" key="1">
    <citation type="submission" date="2020-08" db="EMBL/GenBank/DDBJ databases">
        <title>Genomic Encyclopedia of Type Strains, Phase IV (KMG-IV): sequencing the most valuable type-strain genomes for metagenomic binning, comparative biology and taxonomic classification.</title>
        <authorList>
            <person name="Goeker M."/>
        </authorList>
    </citation>
    <scope>NUCLEOTIDE SEQUENCE [LARGE SCALE GENOMIC DNA]</scope>
    <source>
        <strain evidence="7 8">DSM 5895</strain>
    </source>
</reference>
<dbReference type="SMART" id="SM00382">
    <property type="entry name" value="AAA"/>
    <property type="match status" value="1"/>
</dbReference>
<accession>A0A839Z634</accession>
<dbReference type="InterPro" id="IPR027417">
    <property type="entry name" value="P-loop_NTPase"/>
</dbReference>
<sequence length="242" mass="25526">MITPHVDTHHAPALEVAGLSSGYAGAVVVREVSLAIGAGEILAVLGKNGMGKSTLLKAMMGFLPKMAGSVTIAGTAATRLSPHRVARLGVGYVAQEKALFQDLTVEENLKLAVRGPDFAAALAEVEASFPFLLQRLKQRAGTLSGGEQKMLLMARSLATGARLLLVDEITEGLQPSVIDRLAGVIRSARERHGTTMLLVEQHLPFALAVADRWAVLDRGEIAEAGASSEPDARARVLKHLSV</sequence>
<name>A0A839Z634_9HYPH</name>
<dbReference type="PROSITE" id="PS50893">
    <property type="entry name" value="ABC_TRANSPORTER_2"/>
    <property type="match status" value="1"/>
</dbReference>
<evidence type="ECO:0000256" key="3">
    <source>
        <dbReference type="ARBA" id="ARBA00022741"/>
    </source>
</evidence>